<evidence type="ECO:0000313" key="2">
    <source>
        <dbReference type="Proteomes" id="UP001380953"/>
    </source>
</evidence>
<name>A0ACC6P817_9BACL</name>
<gene>
    <name evidence="1" type="ORF">WKI47_03405</name>
</gene>
<organism evidence="1 2">
    <name type="scientific">Saccharibacillus sacchari</name>
    <dbReference type="NCBI Taxonomy" id="456493"/>
    <lineage>
        <taxon>Bacteria</taxon>
        <taxon>Bacillati</taxon>
        <taxon>Bacillota</taxon>
        <taxon>Bacilli</taxon>
        <taxon>Bacillales</taxon>
        <taxon>Paenibacillaceae</taxon>
        <taxon>Saccharibacillus</taxon>
    </lineage>
</organism>
<accession>A0ACC6P817</accession>
<reference evidence="1" key="1">
    <citation type="submission" date="2024-03" db="EMBL/GenBank/DDBJ databases">
        <title>Whole genome sequecning of epiphytes from Marcgravia umbellata leaves.</title>
        <authorList>
            <person name="Kumar G."/>
            <person name="Savka M.A."/>
        </authorList>
    </citation>
    <scope>NUCLEOTIDE SEQUENCE</scope>
    <source>
        <strain evidence="1">RIT_BL5</strain>
    </source>
</reference>
<evidence type="ECO:0000313" key="1">
    <source>
        <dbReference type="EMBL" id="MEJ8302958.1"/>
    </source>
</evidence>
<dbReference type="EMBL" id="JBBKAR010000007">
    <property type="protein sequence ID" value="MEJ8302958.1"/>
    <property type="molecule type" value="Genomic_DNA"/>
</dbReference>
<sequence length="896" mass="91920">MKKNMKKISAALLAGALLAPAAIPHSADAAANIKIYIDGVELVTRQAPVIQSNTTLVPLRGIFEELNARVVWNQKTQTITAYKGSNTVMLKIGSKAATVNGQSVTLDVPARAIKGNTVVPLRFIGESLGQDVRWNAASQSVQITTTSELVAPASVSARSLGQYGDGRDLQVTFSKSADESYVDHYRVYAVKSGSASSFNASKAWNSSYTTVLPNGSNQSISLGAQAKDSDGQALASGQSYQLFVLAVGNRYATGKTVLSSPSAAVTLSGTSTGAADTATAVKATDTADYGDGRDLTVSFTKAQDESRVSGYKVFVVKTRDAASFNLNAANGVNAQNSTTVAKGSATPSVTLNAQSRDTAGDLIQNGVPYTVFVLANSTTNVAASNTLSTGSSSVTLATAGSDVSATAVSASDVSDYGDGRDLRVNFNRATNESLVSQYRVLVVKDSKSSSFNVNTANGVSSANYTTINKTGSNIAQTLTNGARDTDGDAIRNGTAYRVYVLTVGSGTSSSTNVLSNASQAITLSGNYSVGAASTPSLSDAGDYGDGRDLLVTFGRASDESSLSQYRILVVKSGSAGSFNLSSAINVSSSNYTSVSKTGANQSQFLNASTRDVNGEPIRNGVSYRVFVLSVGSTNSSNNNSNYALSGVSNAVSLSSNSAVSGATNVAATVSGARGNASDIETTFTRSSNEENVSEYRLLAVPSDRAGSFSLADANATSNYVSVSKSGTGQIRESFAANSRDVFGNTITTGGKYRIYVLTVASSGANTLSNASAEISLSEAAVQPVASVGVTANGAAVTVNFAPPANASGISGYRVLLVRTSDAANFTASVANSASTAYSKSSSGTASFSLNSGDTDIYGNALQANTQYRAYVLSLSDGNQATANALSSASNDFTLNN</sequence>
<dbReference type="Proteomes" id="UP001380953">
    <property type="component" value="Unassembled WGS sequence"/>
</dbReference>
<keyword evidence="2" id="KW-1185">Reference proteome</keyword>
<comment type="caution">
    <text evidence="1">The sequence shown here is derived from an EMBL/GenBank/DDBJ whole genome shotgun (WGS) entry which is preliminary data.</text>
</comment>
<proteinExistence type="predicted"/>
<protein>
    <submittedName>
        <fullName evidence="1">Copper amine oxidase N-terminal domain-containing protein</fullName>
    </submittedName>
</protein>